<protein>
    <recommendedName>
        <fullName evidence="5">Translation initiation factor 2</fullName>
    </recommendedName>
</protein>
<evidence type="ECO:0000256" key="1">
    <source>
        <dbReference type="SAM" id="MobiDB-lite"/>
    </source>
</evidence>
<dbReference type="EMBL" id="JAUSVK010000001">
    <property type="protein sequence ID" value="MDQ0394847.1"/>
    <property type="molecule type" value="Genomic_DNA"/>
</dbReference>
<keyword evidence="4" id="KW-1185">Reference proteome</keyword>
<feature type="compositionally biased region" description="Basic and acidic residues" evidence="1">
    <location>
        <begin position="133"/>
        <end position="142"/>
    </location>
</feature>
<name>A0ABU0FKG7_9HYPH</name>
<reference evidence="3 4" key="1">
    <citation type="submission" date="2023-07" db="EMBL/GenBank/DDBJ databases">
        <title>Genomic Encyclopedia of Type Strains, Phase IV (KMG-IV): sequencing the most valuable type-strain genomes for metagenomic binning, comparative biology and taxonomic classification.</title>
        <authorList>
            <person name="Goeker M."/>
        </authorList>
    </citation>
    <scope>NUCLEOTIDE SEQUENCE [LARGE SCALE GENOMIC DNA]</scope>
    <source>
        <strain evidence="3 4">DSM 5896</strain>
    </source>
</reference>
<proteinExistence type="predicted"/>
<dbReference type="PROSITE" id="PS51257">
    <property type="entry name" value="PROKAR_LIPOPROTEIN"/>
    <property type="match status" value="1"/>
</dbReference>
<comment type="caution">
    <text evidence="3">The sequence shown here is derived from an EMBL/GenBank/DDBJ whole genome shotgun (WGS) entry which is preliminary data.</text>
</comment>
<evidence type="ECO:0008006" key="5">
    <source>
        <dbReference type="Google" id="ProtNLM"/>
    </source>
</evidence>
<organism evidence="3 4">
    <name type="scientific">Labrys monachus</name>
    <dbReference type="NCBI Taxonomy" id="217067"/>
    <lineage>
        <taxon>Bacteria</taxon>
        <taxon>Pseudomonadati</taxon>
        <taxon>Pseudomonadota</taxon>
        <taxon>Alphaproteobacteria</taxon>
        <taxon>Hyphomicrobiales</taxon>
        <taxon>Xanthobacteraceae</taxon>
        <taxon>Labrys</taxon>
    </lineage>
</organism>
<keyword evidence="2" id="KW-0732">Signal</keyword>
<evidence type="ECO:0000256" key="2">
    <source>
        <dbReference type="SAM" id="SignalP"/>
    </source>
</evidence>
<dbReference type="RefSeq" id="WP_307432662.1">
    <property type="nucleotide sequence ID" value="NZ_JAUSVK010000001.1"/>
</dbReference>
<feature type="region of interest" description="Disordered" evidence="1">
    <location>
        <begin position="128"/>
        <end position="149"/>
    </location>
</feature>
<feature type="signal peptide" evidence="2">
    <location>
        <begin position="1"/>
        <end position="20"/>
    </location>
</feature>
<evidence type="ECO:0000313" key="4">
    <source>
        <dbReference type="Proteomes" id="UP001237448"/>
    </source>
</evidence>
<feature type="chain" id="PRO_5046784728" description="Translation initiation factor 2" evidence="2">
    <location>
        <begin position="21"/>
        <end position="149"/>
    </location>
</feature>
<evidence type="ECO:0000313" key="3">
    <source>
        <dbReference type="EMBL" id="MDQ0394847.1"/>
    </source>
</evidence>
<gene>
    <name evidence="3" type="ORF">J3R73_004639</name>
</gene>
<sequence length="149" mass="15215">MKLRQTALAMAGAIMLAGCASVTRGTTEHVQFVSVPAGAQVTTTAGITCTATPCSIEMSRKMEFIASFEKEGYQRLDIPVSTKVSGGGAAGMAGNIILGGVVGIVADAATGATLDHYPNPVAATLVPLPQNEPAKKRLDSRSKKPAPSS</sequence>
<accession>A0ABU0FKG7</accession>
<dbReference type="Proteomes" id="UP001237448">
    <property type="component" value="Unassembled WGS sequence"/>
</dbReference>